<dbReference type="EMBL" id="LBJQ01000093">
    <property type="protein sequence ID" value="RXH22259.1"/>
    <property type="molecule type" value="Genomic_DNA"/>
</dbReference>
<evidence type="ECO:0000313" key="2">
    <source>
        <dbReference type="Proteomes" id="UP000289546"/>
    </source>
</evidence>
<reference evidence="1 2" key="1">
    <citation type="submission" date="2015-04" db="EMBL/GenBank/DDBJ databases">
        <title>Comparative genomics of rhizobia nodulating Arachis hypogaea in China.</title>
        <authorList>
            <person name="Li Y."/>
        </authorList>
    </citation>
    <scope>NUCLEOTIDE SEQUENCE [LARGE SCALE GENOMIC DNA]</scope>
    <source>
        <strain evidence="1 2">CCBAU 51757</strain>
    </source>
</reference>
<evidence type="ECO:0000313" key="1">
    <source>
        <dbReference type="EMBL" id="RXH22259.1"/>
    </source>
</evidence>
<gene>
    <name evidence="1" type="ORF">XH99_35365</name>
</gene>
<dbReference type="AlphaFoldDB" id="A0A4V1L0Y2"/>
<sequence length="62" mass="6806">MHVVAVKRLTRSQRRSRIEDPLFASELDAHGPSFNFFAGSHFALVAFVLSATSDCQQSASPL</sequence>
<comment type="caution">
    <text evidence="1">The sequence shown here is derived from an EMBL/GenBank/DDBJ whole genome shotgun (WGS) entry which is preliminary data.</text>
</comment>
<proteinExistence type="predicted"/>
<dbReference type="Proteomes" id="UP000289546">
    <property type="component" value="Unassembled WGS sequence"/>
</dbReference>
<keyword evidence="2" id="KW-1185">Reference proteome</keyword>
<accession>A0A4V1L0Y2</accession>
<organism evidence="1 2">
    <name type="scientific">Bradyrhizobium nanningense</name>
    <dbReference type="NCBI Taxonomy" id="1325118"/>
    <lineage>
        <taxon>Bacteria</taxon>
        <taxon>Pseudomonadati</taxon>
        <taxon>Pseudomonadota</taxon>
        <taxon>Alphaproteobacteria</taxon>
        <taxon>Hyphomicrobiales</taxon>
        <taxon>Nitrobacteraceae</taxon>
        <taxon>Bradyrhizobium</taxon>
    </lineage>
</organism>
<name>A0A4V1L0Y2_9BRAD</name>
<protein>
    <submittedName>
        <fullName evidence="1">Uncharacterized protein</fullName>
    </submittedName>
</protein>